<keyword evidence="6" id="KW-0732">Signal</keyword>
<feature type="signal peptide" evidence="6">
    <location>
        <begin position="1"/>
        <end position="20"/>
    </location>
</feature>
<dbReference type="InterPro" id="IPR002018">
    <property type="entry name" value="CarbesteraseB"/>
</dbReference>
<evidence type="ECO:0000313" key="8">
    <source>
        <dbReference type="EMBL" id="KAL0851067.1"/>
    </source>
</evidence>
<comment type="caution">
    <text evidence="8">The sequence shown here is derived from an EMBL/GenBank/DDBJ whole genome shotgun (WGS) entry which is preliminary data.</text>
</comment>
<evidence type="ECO:0000259" key="7">
    <source>
        <dbReference type="Pfam" id="PF00135"/>
    </source>
</evidence>
<dbReference type="PANTHER" id="PTHR43142:SF1">
    <property type="entry name" value="CARBOXYLIC ESTER HYDROLASE"/>
    <property type="match status" value="1"/>
</dbReference>
<dbReference type="SUPFAM" id="SSF53474">
    <property type="entry name" value="alpha/beta-Hydrolases"/>
    <property type="match status" value="1"/>
</dbReference>
<dbReference type="GO" id="GO:0052689">
    <property type="term" value="F:carboxylic ester hydrolase activity"/>
    <property type="evidence" value="ECO:0007669"/>
    <property type="project" value="UniProtKB-KW"/>
</dbReference>
<dbReference type="PROSITE" id="PS00122">
    <property type="entry name" value="CARBOXYLESTERASE_B_1"/>
    <property type="match status" value="1"/>
</dbReference>
<evidence type="ECO:0000256" key="2">
    <source>
        <dbReference type="ARBA" id="ARBA00022487"/>
    </source>
</evidence>
<dbReference type="AlphaFoldDB" id="A0ABD0TNX8"/>
<dbReference type="Gene3D" id="3.40.50.1820">
    <property type="entry name" value="alpha/beta hydrolase"/>
    <property type="match status" value="1"/>
</dbReference>
<name>A0ABD0TNX8_LOXSC</name>
<dbReference type="EC" id="3.1.1.-" evidence="6"/>
<comment type="similarity">
    <text evidence="1 6">Belongs to the type-B carboxylesterase/lipase family.</text>
</comment>
<organism evidence="8 9">
    <name type="scientific">Loxostege sticticalis</name>
    <name type="common">Beet webworm moth</name>
    <dbReference type="NCBI Taxonomy" id="481309"/>
    <lineage>
        <taxon>Eukaryota</taxon>
        <taxon>Metazoa</taxon>
        <taxon>Ecdysozoa</taxon>
        <taxon>Arthropoda</taxon>
        <taxon>Hexapoda</taxon>
        <taxon>Insecta</taxon>
        <taxon>Pterygota</taxon>
        <taxon>Neoptera</taxon>
        <taxon>Endopterygota</taxon>
        <taxon>Lepidoptera</taxon>
        <taxon>Glossata</taxon>
        <taxon>Ditrysia</taxon>
        <taxon>Pyraloidea</taxon>
        <taxon>Crambidae</taxon>
        <taxon>Pyraustinae</taxon>
        <taxon>Loxostege</taxon>
    </lineage>
</organism>
<feature type="chain" id="PRO_5044528904" description="Carboxylic ester hydrolase" evidence="6">
    <location>
        <begin position="21"/>
        <end position="542"/>
    </location>
</feature>
<dbReference type="Pfam" id="PF00135">
    <property type="entry name" value="COesterase"/>
    <property type="match status" value="1"/>
</dbReference>
<dbReference type="InterPro" id="IPR029058">
    <property type="entry name" value="AB_hydrolase_fold"/>
</dbReference>
<dbReference type="Proteomes" id="UP001549921">
    <property type="component" value="Unassembled WGS sequence"/>
</dbReference>
<evidence type="ECO:0000313" key="9">
    <source>
        <dbReference type="Proteomes" id="UP001549921"/>
    </source>
</evidence>
<evidence type="ECO:0000256" key="6">
    <source>
        <dbReference type="RuleBase" id="RU361235"/>
    </source>
</evidence>
<evidence type="ECO:0000256" key="5">
    <source>
        <dbReference type="ARBA" id="ARBA00023180"/>
    </source>
</evidence>
<protein>
    <recommendedName>
        <fullName evidence="6">Carboxylic ester hydrolase</fullName>
        <ecNumber evidence="6">3.1.1.-</ecNumber>
    </recommendedName>
</protein>
<evidence type="ECO:0000256" key="3">
    <source>
        <dbReference type="ARBA" id="ARBA00022801"/>
    </source>
</evidence>
<evidence type="ECO:0000256" key="1">
    <source>
        <dbReference type="ARBA" id="ARBA00005964"/>
    </source>
</evidence>
<reference evidence="8 9" key="1">
    <citation type="submission" date="2024-06" db="EMBL/GenBank/DDBJ databases">
        <title>A chromosome-level genome assembly of beet webworm, Loxostege sticticalis.</title>
        <authorList>
            <person name="Zhang Y."/>
        </authorList>
    </citation>
    <scope>NUCLEOTIDE SEQUENCE [LARGE SCALE GENOMIC DNA]</scope>
    <source>
        <strain evidence="8">AQ028</strain>
        <tissue evidence="8">Male pupae</tissue>
    </source>
</reference>
<keyword evidence="5" id="KW-0325">Glycoprotein</keyword>
<proteinExistence type="inferred from homology"/>
<dbReference type="PANTHER" id="PTHR43142">
    <property type="entry name" value="CARBOXYLIC ESTER HYDROLASE"/>
    <property type="match status" value="1"/>
</dbReference>
<keyword evidence="3 6" id="KW-0378">Hydrolase</keyword>
<gene>
    <name evidence="8" type="ORF">ABMA28_006949</name>
</gene>
<evidence type="ECO:0000256" key="4">
    <source>
        <dbReference type="ARBA" id="ARBA00023157"/>
    </source>
</evidence>
<keyword evidence="2" id="KW-0719">Serine esterase</keyword>
<keyword evidence="4" id="KW-1015">Disulfide bond</keyword>
<feature type="domain" description="Carboxylesterase type B" evidence="7">
    <location>
        <begin position="25"/>
        <end position="525"/>
    </location>
</feature>
<accession>A0ABD0TNX8</accession>
<dbReference type="EMBL" id="JBEDNZ010000002">
    <property type="protein sequence ID" value="KAL0851067.1"/>
    <property type="molecule type" value="Genomic_DNA"/>
</dbReference>
<dbReference type="InterPro" id="IPR019826">
    <property type="entry name" value="Carboxylesterase_B_AS"/>
</dbReference>
<sequence>MGRAKFVIPVLLCLIYNSYGLPRVDPLVDSKVGLIRGLTSSDGDYSMFLGIPYATVDPSNPFGPSLPHPGFEGTFDAYDDSAICPQEEEFNNTIVGTLDCLHLNVYVPNTASTRNPRPVLVWIYGGAFSIGFAGRYTYGPKYLVEHDVIVVTLNYRVGPYGFMCLDSPRVPGNQGLKDQLSALRWVKNNIEAFGGDSDKITIFGESAGAASVDFHLTYTEEDLFNNVIIQSGTALAPFAVQEQDIYLPIKLAEYLGFVTTNIDDALEFLGTVDTDLVIAASLETKLQPLPCVEKEFDDVERFITDHPLNVKVPKAKTVPVLIGFNNREQLMTYGNPSPEMFKSDIFYDSLESYFTYDREHLARVAANVRQFYIGDQEISENVKSEIKDFSSDFTFNHPAYRSIQKYFENGGEQIYHYLFSYDGDRNFVKRRRNITENGAAHADEITYLFDFAPFDETPSSDDQLIIDRMTTMWTNFAKFSNPTPEISDLLPVQWPAVTKESLNCLNIDRELSVQRRPFHDRVAYWDLFYKLNKEFQKGYRED</sequence>